<protein>
    <recommendedName>
        <fullName evidence="5">Basal body-orientation factor 1</fullName>
    </recommendedName>
</protein>
<comment type="caution">
    <text evidence="3">The sequence shown here is derived from an EMBL/GenBank/DDBJ whole genome shotgun (WGS) entry which is preliminary data.</text>
</comment>
<dbReference type="PANTHER" id="PTHR14845:SF0">
    <property type="entry name" value="DUF4515 DOMAIN-CONTAINING PROTEIN"/>
    <property type="match status" value="1"/>
</dbReference>
<feature type="region of interest" description="Disordered" evidence="2">
    <location>
        <begin position="1"/>
        <end position="34"/>
    </location>
</feature>
<feature type="coiled-coil region" evidence="1">
    <location>
        <begin position="242"/>
        <end position="304"/>
    </location>
</feature>
<proteinExistence type="predicted"/>
<dbReference type="STRING" id="1890364.A0A2P6NTE9"/>
<gene>
    <name evidence="3" type="ORF">PROFUN_01462</name>
</gene>
<evidence type="ECO:0008006" key="5">
    <source>
        <dbReference type="Google" id="ProtNLM"/>
    </source>
</evidence>
<evidence type="ECO:0000256" key="2">
    <source>
        <dbReference type="SAM" id="MobiDB-lite"/>
    </source>
</evidence>
<feature type="coiled-coil region" evidence="1">
    <location>
        <begin position="49"/>
        <end position="186"/>
    </location>
</feature>
<dbReference type="PANTHER" id="PTHR14845">
    <property type="entry name" value="COILED-COIL DOMAIN-CONTAINING 166"/>
    <property type="match status" value="1"/>
</dbReference>
<keyword evidence="1" id="KW-0175">Coiled coil</keyword>
<evidence type="ECO:0000313" key="4">
    <source>
        <dbReference type="Proteomes" id="UP000241769"/>
    </source>
</evidence>
<dbReference type="InParanoid" id="A0A2P6NTE9"/>
<organism evidence="3 4">
    <name type="scientific">Planoprotostelium fungivorum</name>
    <dbReference type="NCBI Taxonomy" id="1890364"/>
    <lineage>
        <taxon>Eukaryota</taxon>
        <taxon>Amoebozoa</taxon>
        <taxon>Evosea</taxon>
        <taxon>Variosea</taxon>
        <taxon>Cavosteliida</taxon>
        <taxon>Cavosteliaceae</taxon>
        <taxon>Planoprotostelium</taxon>
    </lineage>
</organism>
<keyword evidence="4" id="KW-1185">Reference proteome</keyword>
<dbReference type="EMBL" id="MDYQ01000022">
    <property type="protein sequence ID" value="PRP87200.1"/>
    <property type="molecule type" value="Genomic_DNA"/>
</dbReference>
<feature type="compositionally biased region" description="Polar residues" evidence="2">
    <location>
        <begin position="1"/>
        <end position="12"/>
    </location>
</feature>
<accession>A0A2P6NTE9</accession>
<dbReference type="AlphaFoldDB" id="A0A2P6NTE9"/>
<reference evidence="3 4" key="1">
    <citation type="journal article" date="2018" name="Genome Biol. Evol.">
        <title>Multiple Roots of Fruiting Body Formation in Amoebozoa.</title>
        <authorList>
            <person name="Hillmann F."/>
            <person name="Forbes G."/>
            <person name="Novohradska S."/>
            <person name="Ferling I."/>
            <person name="Riege K."/>
            <person name="Groth M."/>
            <person name="Westermann M."/>
            <person name="Marz M."/>
            <person name="Spaller T."/>
            <person name="Winckler T."/>
            <person name="Schaap P."/>
            <person name="Glockner G."/>
        </authorList>
    </citation>
    <scope>NUCLEOTIDE SEQUENCE [LARGE SCALE GENOMIC DNA]</scope>
    <source>
        <strain evidence="3 4">Jena</strain>
    </source>
</reference>
<feature type="region of interest" description="Disordered" evidence="2">
    <location>
        <begin position="398"/>
        <end position="425"/>
    </location>
</feature>
<dbReference type="OrthoDB" id="441129at2759"/>
<sequence length="465" mass="54481">MTSHSPTRSKAQSAGGLRRSKDATEGDQMSRSMKEFLKTYGDGWRNDITEEFKTKQYKLQQEIEELKRQKHDAQVESTDIIEHLRSQCETKDKQLEETRAKKIAVEQGLEKSAKDIEYVLQNEIINLKSSIAHKDRLIKEMEEENEMLNEYKMHRAQYAHDVEHYKQEIEGIKQKHKDKIARLERKFYDEKISLQKQFQQKLMELRKISHEEAVTKLGETTKQLFVENRTMTEELQLQLQTTEKLKVKQKQLTSENKRLAREVEIQEEKEQEYASQQHQRTVTIKKLSERIGNLEVSNENLKAETIRSVSNASAQMKRELDDSKLDIEGMKRLLELKNKDLKRIKKLARRVLEQRSQLEQFFLDAIEHARSEATRERHGNRFNLESSHTFVTDHTTSLSLPSISRGKTPDAVSVESVPQTQHVSEELDERGLLDIDQMGWEDKERVLRMVFARINGSISGDHKRA</sequence>
<evidence type="ECO:0000313" key="3">
    <source>
        <dbReference type="EMBL" id="PRP87200.1"/>
    </source>
</evidence>
<dbReference type="Proteomes" id="UP000241769">
    <property type="component" value="Unassembled WGS sequence"/>
</dbReference>
<name>A0A2P6NTE9_9EUKA</name>
<evidence type="ECO:0000256" key="1">
    <source>
        <dbReference type="SAM" id="Coils"/>
    </source>
</evidence>